<keyword evidence="6 12" id="KW-1133">Transmembrane helix</keyword>
<keyword evidence="15" id="KW-1185">Reference proteome</keyword>
<dbReference type="GeneID" id="113517068"/>
<evidence type="ECO:0000256" key="11">
    <source>
        <dbReference type="SAM" id="MobiDB-lite"/>
    </source>
</evidence>
<evidence type="ECO:0000256" key="3">
    <source>
        <dbReference type="ARBA" id="ARBA00022536"/>
    </source>
</evidence>
<dbReference type="GO" id="GO:0033627">
    <property type="term" value="P:cell adhesion mediated by integrin"/>
    <property type="evidence" value="ECO:0007669"/>
    <property type="project" value="TreeGrafter"/>
</dbReference>
<proteinExistence type="inferred from homology"/>
<evidence type="ECO:0000256" key="12">
    <source>
        <dbReference type="SAM" id="Phobius"/>
    </source>
</evidence>
<dbReference type="PANTHER" id="PTHR10082">
    <property type="entry name" value="INTEGRIN BETA SUBUNIT"/>
    <property type="match status" value="1"/>
</dbReference>
<dbReference type="Gene3D" id="2.60.40.1510">
    <property type="entry name" value="ntegrin, alpha v. Chain A, domain 3"/>
    <property type="match status" value="1"/>
</dbReference>
<feature type="signal peptide" evidence="13">
    <location>
        <begin position="1"/>
        <end position="26"/>
    </location>
</feature>
<dbReference type="GO" id="GO:0007229">
    <property type="term" value="P:integrin-mediated signaling pathway"/>
    <property type="evidence" value="ECO:0007669"/>
    <property type="project" value="UniProtKB-KW"/>
</dbReference>
<dbReference type="GO" id="GO:0008305">
    <property type="term" value="C:integrin complex"/>
    <property type="evidence" value="ECO:0007669"/>
    <property type="project" value="TreeGrafter"/>
</dbReference>
<evidence type="ECO:0000256" key="2">
    <source>
        <dbReference type="ARBA" id="ARBA00007449"/>
    </source>
</evidence>
<feature type="chain" id="PRO_5045744635" evidence="13">
    <location>
        <begin position="27"/>
        <end position="441"/>
    </location>
</feature>
<dbReference type="GO" id="GO:0098609">
    <property type="term" value="P:cell-cell adhesion"/>
    <property type="evidence" value="ECO:0007669"/>
    <property type="project" value="TreeGrafter"/>
</dbReference>
<evidence type="ECO:0000256" key="1">
    <source>
        <dbReference type="ARBA" id="ARBA00004479"/>
    </source>
</evidence>
<feature type="domain" description="Integrin beta epidermal growth factor-like" evidence="14">
    <location>
        <begin position="194"/>
        <end position="222"/>
    </location>
</feature>
<keyword evidence="10" id="KW-0325">Glycoprotein</keyword>
<keyword evidence="7" id="KW-0401">Integrin</keyword>
<evidence type="ECO:0000256" key="13">
    <source>
        <dbReference type="SAM" id="SignalP"/>
    </source>
</evidence>
<dbReference type="GO" id="GO:0016477">
    <property type="term" value="P:cell migration"/>
    <property type="evidence" value="ECO:0007669"/>
    <property type="project" value="TreeGrafter"/>
</dbReference>
<dbReference type="KEGG" id="gmw:113517068"/>
<dbReference type="AlphaFoldDB" id="A0A6J1WXD4"/>
<feature type="region of interest" description="Disordered" evidence="11">
    <location>
        <begin position="418"/>
        <end position="441"/>
    </location>
</feature>
<keyword evidence="4 12" id="KW-0812">Transmembrane</keyword>
<dbReference type="GO" id="GO:0007160">
    <property type="term" value="P:cell-matrix adhesion"/>
    <property type="evidence" value="ECO:0007669"/>
    <property type="project" value="TreeGrafter"/>
</dbReference>
<dbReference type="InParanoid" id="A0A6J1WXD4"/>
<sequence>MFIKTKKMPVSVWFVLVLFCMQEVFAIDCTKSIEDIKNCNECVRCGGVWCNKPRVKGDYQCSIAPADNWCPGHMEELPTIPELTESGKLINPAYKEASTKINIHNNVVFQYTATTDSKVKAAVINSTQNNVKLHETIPNCGKDRICTTEIEFTVETDFCSINSGTHEYFEVKIHVDNATEEAIIKYHVPCACECSKKVERTSPNCNGNGDYSCGVCKCHDGWSGDFCEKEECNVARGDIPCKHPLRSEECSGNGRCGVCGCICDTNKEGYQYFDKENYCADLCLITYECETCFDKPAGRCTDCTSIVMRNYNESLMSQTDDFGRNVWVKCEETIDGCHVQYAASKDEHKDILVMRINSCAPVAAGVTQGVNVTLPLVLAGAAVVCVAAGVAYMMLKNRPAPMPSTSAQYQELDGPKTRIEENPTYKSPTTSYNNPMWREKV</sequence>
<dbReference type="Proteomes" id="UP001652740">
    <property type="component" value="Unplaced"/>
</dbReference>
<dbReference type="Pfam" id="PF18372">
    <property type="entry name" value="I-EGF_1"/>
    <property type="match status" value="1"/>
</dbReference>
<organism evidence="15 16">
    <name type="scientific">Galleria mellonella</name>
    <name type="common">Greater wax moth</name>
    <dbReference type="NCBI Taxonomy" id="7137"/>
    <lineage>
        <taxon>Eukaryota</taxon>
        <taxon>Metazoa</taxon>
        <taxon>Ecdysozoa</taxon>
        <taxon>Arthropoda</taxon>
        <taxon>Hexapoda</taxon>
        <taxon>Insecta</taxon>
        <taxon>Pterygota</taxon>
        <taxon>Neoptera</taxon>
        <taxon>Endopterygota</taxon>
        <taxon>Lepidoptera</taxon>
        <taxon>Glossata</taxon>
        <taxon>Ditrysia</taxon>
        <taxon>Pyraloidea</taxon>
        <taxon>Pyralidae</taxon>
        <taxon>Galleriinae</taxon>
        <taxon>Galleria</taxon>
    </lineage>
</organism>
<comment type="subcellular location">
    <subcellularLocation>
        <location evidence="1">Membrane</location>
        <topology evidence="1">Single-pass type I membrane protein</topology>
    </subcellularLocation>
</comment>
<evidence type="ECO:0000313" key="15">
    <source>
        <dbReference type="Proteomes" id="UP001652740"/>
    </source>
</evidence>
<reference evidence="16" key="1">
    <citation type="submission" date="2025-08" db="UniProtKB">
        <authorList>
            <consortium name="RefSeq"/>
        </authorList>
    </citation>
    <scope>IDENTIFICATION</scope>
    <source>
        <tissue evidence="16">Whole larvae</tissue>
    </source>
</reference>
<keyword evidence="3" id="KW-0245">EGF-like domain</keyword>
<evidence type="ECO:0000256" key="5">
    <source>
        <dbReference type="ARBA" id="ARBA00022737"/>
    </source>
</evidence>
<keyword evidence="8 12" id="KW-0472">Membrane</keyword>
<dbReference type="RefSeq" id="XP_026757410.2">
    <property type="nucleotide sequence ID" value="XM_026901609.3"/>
</dbReference>
<evidence type="ECO:0000313" key="16">
    <source>
        <dbReference type="RefSeq" id="XP_026757410.2"/>
    </source>
</evidence>
<feature type="transmembrane region" description="Helical" evidence="12">
    <location>
        <begin position="376"/>
        <end position="395"/>
    </location>
</feature>
<comment type="similarity">
    <text evidence="2">Belongs to the integrin beta chain family.</text>
</comment>
<dbReference type="GO" id="GO:0005925">
    <property type="term" value="C:focal adhesion"/>
    <property type="evidence" value="ECO:0007669"/>
    <property type="project" value="TreeGrafter"/>
</dbReference>
<dbReference type="PANTHER" id="PTHR10082:SF60">
    <property type="entry name" value="INTEGRIN BETA-PS"/>
    <property type="match status" value="1"/>
</dbReference>
<accession>A0A6J1WXD4</accession>
<keyword evidence="13" id="KW-0732">Signal</keyword>
<evidence type="ECO:0000256" key="9">
    <source>
        <dbReference type="ARBA" id="ARBA00023157"/>
    </source>
</evidence>
<dbReference type="GO" id="GO:0009986">
    <property type="term" value="C:cell surface"/>
    <property type="evidence" value="ECO:0007669"/>
    <property type="project" value="TreeGrafter"/>
</dbReference>
<name>A0A6J1WXD4_GALME</name>
<evidence type="ECO:0000256" key="8">
    <source>
        <dbReference type="ARBA" id="ARBA00023136"/>
    </source>
</evidence>
<protein>
    <submittedName>
        <fullName evidence="16">Integrin beta-6-like</fullName>
    </submittedName>
</protein>
<evidence type="ECO:0000256" key="10">
    <source>
        <dbReference type="ARBA" id="ARBA00023180"/>
    </source>
</evidence>
<evidence type="ECO:0000256" key="6">
    <source>
        <dbReference type="ARBA" id="ARBA00022989"/>
    </source>
</evidence>
<dbReference type="InterPro" id="IPR015812">
    <property type="entry name" value="Integrin_bsu"/>
</dbReference>
<evidence type="ECO:0000256" key="4">
    <source>
        <dbReference type="ARBA" id="ARBA00022692"/>
    </source>
</evidence>
<gene>
    <name evidence="16" type="primary">LOC113517068</name>
</gene>
<feature type="compositionally biased region" description="Polar residues" evidence="11">
    <location>
        <begin position="424"/>
        <end position="434"/>
    </location>
</feature>
<dbReference type="GO" id="GO:0005178">
    <property type="term" value="F:integrin binding"/>
    <property type="evidence" value="ECO:0007669"/>
    <property type="project" value="TreeGrafter"/>
</dbReference>
<keyword evidence="5" id="KW-0677">Repeat</keyword>
<keyword evidence="9" id="KW-1015">Disulfide bond</keyword>
<evidence type="ECO:0000259" key="14">
    <source>
        <dbReference type="Pfam" id="PF18372"/>
    </source>
</evidence>
<dbReference type="PROSITE" id="PS52047">
    <property type="entry name" value="I_EGF_2"/>
    <property type="match status" value="1"/>
</dbReference>
<evidence type="ECO:0000256" key="7">
    <source>
        <dbReference type="ARBA" id="ARBA00023037"/>
    </source>
</evidence>
<dbReference type="InterPro" id="IPR040622">
    <property type="entry name" value="EGF_integrin_1"/>
</dbReference>